<sequence length="131" mass="14459">MSISSTGGTNSSSSSSSKQACDTRKDKKGDDLRRLGIPEPKPTKQPPFPKTRADERKLKISLMSGMSGGTGNGKYKKFTGADPNHKDQQPSRHGKEKAGTIKSKKAKELDRMRAECVTYPSWERYVVKRAD</sequence>
<feature type="region of interest" description="Disordered" evidence="1">
    <location>
        <begin position="1"/>
        <end position="112"/>
    </location>
</feature>
<dbReference type="Proteomes" id="UP000284706">
    <property type="component" value="Unassembled WGS sequence"/>
</dbReference>
<comment type="caution">
    <text evidence="2">The sequence shown here is derived from an EMBL/GenBank/DDBJ whole genome shotgun (WGS) entry which is preliminary data.</text>
</comment>
<evidence type="ECO:0000313" key="3">
    <source>
        <dbReference type="Proteomes" id="UP000284706"/>
    </source>
</evidence>
<feature type="compositionally biased region" description="Pro residues" evidence="1">
    <location>
        <begin position="39"/>
        <end position="49"/>
    </location>
</feature>
<organism evidence="2 3">
    <name type="scientific">Gymnopilus dilepis</name>
    <dbReference type="NCBI Taxonomy" id="231916"/>
    <lineage>
        <taxon>Eukaryota</taxon>
        <taxon>Fungi</taxon>
        <taxon>Dikarya</taxon>
        <taxon>Basidiomycota</taxon>
        <taxon>Agaricomycotina</taxon>
        <taxon>Agaricomycetes</taxon>
        <taxon>Agaricomycetidae</taxon>
        <taxon>Agaricales</taxon>
        <taxon>Agaricineae</taxon>
        <taxon>Hymenogastraceae</taxon>
        <taxon>Gymnopilus</taxon>
    </lineage>
</organism>
<dbReference type="STRING" id="231916.A0A409WS04"/>
<evidence type="ECO:0000313" key="2">
    <source>
        <dbReference type="EMBL" id="PPQ81303.1"/>
    </source>
</evidence>
<feature type="compositionally biased region" description="Low complexity" evidence="1">
    <location>
        <begin position="1"/>
        <end position="17"/>
    </location>
</feature>
<proteinExistence type="predicted"/>
<gene>
    <name evidence="2" type="ORF">CVT26_015212</name>
</gene>
<protein>
    <submittedName>
        <fullName evidence="2">Uncharacterized protein</fullName>
    </submittedName>
</protein>
<keyword evidence="3" id="KW-1185">Reference proteome</keyword>
<dbReference type="AlphaFoldDB" id="A0A409WS04"/>
<dbReference type="EMBL" id="NHYE01004883">
    <property type="protein sequence ID" value="PPQ81303.1"/>
    <property type="molecule type" value="Genomic_DNA"/>
</dbReference>
<evidence type="ECO:0000256" key="1">
    <source>
        <dbReference type="SAM" id="MobiDB-lite"/>
    </source>
</evidence>
<feature type="compositionally biased region" description="Basic and acidic residues" evidence="1">
    <location>
        <begin position="21"/>
        <end position="36"/>
    </location>
</feature>
<dbReference type="InParanoid" id="A0A409WS04"/>
<reference evidence="2 3" key="1">
    <citation type="journal article" date="2018" name="Evol. Lett.">
        <title>Horizontal gene cluster transfer increased hallucinogenic mushroom diversity.</title>
        <authorList>
            <person name="Reynolds H.T."/>
            <person name="Vijayakumar V."/>
            <person name="Gluck-Thaler E."/>
            <person name="Korotkin H.B."/>
            <person name="Matheny P.B."/>
            <person name="Slot J.C."/>
        </authorList>
    </citation>
    <scope>NUCLEOTIDE SEQUENCE [LARGE SCALE GENOMIC DNA]</scope>
    <source>
        <strain evidence="2 3">SRW20</strain>
    </source>
</reference>
<accession>A0A409WS04</accession>
<name>A0A409WS04_9AGAR</name>